<evidence type="ECO:0000256" key="2">
    <source>
        <dbReference type="ARBA" id="ARBA00022692"/>
    </source>
</evidence>
<dbReference type="PANTHER" id="PTHR43376">
    <property type="entry name" value="OLIGOPEPTIDE TRANSPORT SYSTEM PERMEASE PROTEIN"/>
    <property type="match status" value="1"/>
</dbReference>
<gene>
    <name evidence="7" type="ORF">ACFQMA_17015</name>
</gene>
<dbReference type="EMBL" id="JBHTAS010000001">
    <property type="protein sequence ID" value="MFC7141526.1"/>
    <property type="molecule type" value="Genomic_DNA"/>
</dbReference>
<keyword evidence="5" id="KW-0813">Transport</keyword>
<comment type="caution">
    <text evidence="7">The sequence shown here is derived from an EMBL/GenBank/DDBJ whole genome shotgun (WGS) entry which is preliminary data.</text>
</comment>
<keyword evidence="8" id="KW-1185">Reference proteome</keyword>
<feature type="transmembrane region" description="Helical" evidence="5">
    <location>
        <begin position="108"/>
        <end position="134"/>
    </location>
</feature>
<keyword evidence="2 5" id="KW-0812">Transmembrane</keyword>
<feature type="transmembrane region" description="Helical" evidence="5">
    <location>
        <begin position="252"/>
        <end position="278"/>
    </location>
</feature>
<feature type="transmembrane region" description="Helical" evidence="5">
    <location>
        <begin position="194"/>
        <end position="215"/>
    </location>
</feature>
<feature type="domain" description="ABC transmembrane type-1" evidence="6">
    <location>
        <begin position="106"/>
        <end position="317"/>
    </location>
</feature>
<accession>A0ABD5Y3R8</accession>
<organism evidence="7 8">
    <name type="scientific">Halosimplex aquaticum</name>
    <dbReference type="NCBI Taxonomy" id="3026162"/>
    <lineage>
        <taxon>Archaea</taxon>
        <taxon>Methanobacteriati</taxon>
        <taxon>Methanobacteriota</taxon>
        <taxon>Stenosarchaea group</taxon>
        <taxon>Halobacteria</taxon>
        <taxon>Halobacteriales</taxon>
        <taxon>Haloarculaceae</taxon>
        <taxon>Halosimplex</taxon>
    </lineage>
</organism>
<evidence type="ECO:0000256" key="1">
    <source>
        <dbReference type="ARBA" id="ARBA00004141"/>
    </source>
</evidence>
<keyword evidence="3 5" id="KW-1133">Transmembrane helix</keyword>
<dbReference type="GO" id="GO:0005886">
    <property type="term" value="C:plasma membrane"/>
    <property type="evidence" value="ECO:0007669"/>
    <property type="project" value="UniProtKB-SubCell"/>
</dbReference>
<dbReference type="AlphaFoldDB" id="A0ABD5Y3R8"/>
<evidence type="ECO:0000256" key="4">
    <source>
        <dbReference type="ARBA" id="ARBA00023136"/>
    </source>
</evidence>
<reference evidence="7 8" key="1">
    <citation type="journal article" date="2019" name="Int. J. Syst. Evol. Microbiol.">
        <title>The Global Catalogue of Microorganisms (GCM) 10K type strain sequencing project: providing services to taxonomists for standard genome sequencing and annotation.</title>
        <authorList>
            <consortium name="The Broad Institute Genomics Platform"/>
            <consortium name="The Broad Institute Genome Sequencing Center for Infectious Disease"/>
            <person name="Wu L."/>
            <person name="Ma J."/>
        </authorList>
    </citation>
    <scope>NUCLEOTIDE SEQUENCE [LARGE SCALE GENOMIC DNA]</scope>
    <source>
        <strain evidence="7 8">XZYJT29</strain>
    </source>
</reference>
<dbReference type="PROSITE" id="PS50928">
    <property type="entry name" value="ABC_TM1"/>
    <property type="match status" value="1"/>
</dbReference>
<proteinExistence type="inferred from homology"/>
<dbReference type="CDD" id="cd06261">
    <property type="entry name" value="TM_PBP2"/>
    <property type="match status" value="1"/>
</dbReference>
<dbReference type="Pfam" id="PF00528">
    <property type="entry name" value="BPD_transp_1"/>
    <property type="match status" value="1"/>
</dbReference>
<feature type="transmembrane region" description="Helical" evidence="5">
    <location>
        <begin position="12"/>
        <end position="31"/>
    </location>
</feature>
<dbReference type="Gene3D" id="1.10.3720.10">
    <property type="entry name" value="MetI-like"/>
    <property type="match status" value="1"/>
</dbReference>
<dbReference type="InterPro" id="IPR000515">
    <property type="entry name" value="MetI-like"/>
</dbReference>
<feature type="transmembrane region" description="Helical" evidence="5">
    <location>
        <begin position="298"/>
        <end position="321"/>
    </location>
</feature>
<feature type="transmembrane region" description="Helical" evidence="5">
    <location>
        <begin position="146"/>
        <end position="168"/>
    </location>
</feature>
<name>A0ABD5Y3R8_9EURY</name>
<dbReference type="RefSeq" id="WP_274322607.1">
    <property type="nucleotide sequence ID" value="NZ_CP118158.1"/>
</dbReference>
<evidence type="ECO:0000256" key="5">
    <source>
        <dbReference type="RuleBase" id="RU363032"/>
    </source>
</evidence>
<evidence type="ECO:0000259" key="6">
    <source>
        <dbReference type="PROSITE" id="PS50928"/>
    </source>
</evidence>
<dbReference type="GeneID" id="78821841"/>
<protein>
    <submittedName>
        <fullName evidence="7">ABC transporter permease</fullName>
    </submittedName>
</protein>
<evidence type="ECO:0000313" key="8">
    <source>
        <dbReference type="Proteomes" id="UP001596432"/>
    </source>
</evidence>
<evidence type="ECO:0000313" key="7">
    <source>
        <dbReference type="EMBL" id="MFC7141526.1"/>
    </source>
</evidence>
<sequence length="335" mass="37651">MQWKWVLRRLGMGFLVTYITITLTFFMIRLMPGSPIDRMRAELYQRYGATMSDAEINRQVRLYLNVKPDEPLWRQYIDYVVTTFQGNMGYSYIQGVEVSTLLADVLPWTVFLLSVAIACQYVIGILLGAMMAYTEGSNFDVATSSVATFLVSTPFYVFAFMLIFFFAFQWDVFPQGGKYASGLEPGSLAFYKSVLYHGALPIISLVVTGFGGIALSMRANSIQTLGSDYIRGARLRGLSDFRISYRYVARNAILPLYTGMLIQIGFLFGGSVILEQIFSYRGVGYLLLDSTLRRDYPVMMGAFLIITIAVVIGVFVADLTYGKLDPRIEARGESK</sequence>
<dbReference type="SUPFAM" id="SSF161098">
    <property type="entry name" value="MetI-like"/>
    <property type="match status" value="1"/>
</dbReference>
<comment type="similarity">
    <text evidence="5">Belongs to the binding-protein-dependent transport system permease family.</text>
</comment>
<keyword evidence="4 5" id="KW-0472">Membrane</keyword>
<dbReference type="InterPro" id="IPR035906">
    <property type="entry name" value="MetI-like_sf"/>
</dbReference>
<dbReference type="Proteomes" id="UP001596432">
    <property type="component" value="Unassembled WGS sequence"/>
</dbReference>
<evidence type="ECO:0000256" key="3">
    <source>
        <dbReference type="ARBA" id="ARBA00022989"/>
    </source>
</evidence>
<dbReference type="PANTHER" id="PTHR43376:SF1">
    <property type="entry name" value="OLIGOPEPTIDE TRANSPORT SYSTEM PERMEASE PROTEIN"/>
    <property type="match status" value="1"/>
</dbReference>
<comment type="subcellular location">
    <subcellularLocation>
        <location evidence="5">Cell membrane</location>
        <topology evidence="5">Multi-pass membrane protein</topology>
    </subcellularLocation>
    <subcellularLocation>
        <location evidence="1">Membrane</location>
        <topology evidence="1">Multi-pass membrane protein</topology>
    </subcellularLocation>
</comment>